<dbReference type="GO" id="GO:0003677">
    <property type="term" value="F:DNA binding"/>
    <property type="evidence" value="ECO:0007669"/>
    <property type="project" value="UniProtKB-UniRule"/>
</dbReference>
<dbReference type="RefSeq" id="WP_094530354.1">
    <property type="nucleotide sequence ID" value="NZ_NHPJ01000044.1"/>
</dbReference>
<dbReference type="Gene3D" id="1.10.150.130">
    <property type="match status" value="1"/>
</dbReference>
<dbReference type="InterPro" id="IPR044068">
    <property type="entry name" value="CB"/>
</dbReference>
<dbReference type="PROSITE" id="PS51900">
    <property type="entry name" value="CB"/>
    <property type="match status" value="1"/>
</dbReference>
<reference evidence="7 8" key="1">
    <citation type="journal article" date="2014" name="Front. Microbiol.">
        <title>Population and genomic analysis of the genus Halorubrum.</title>
        <authorList>
            <person name="Fullmer M.S."/>
            <person name="Soucy S.M."/>
            <person name="Swithers K.S."/>
            <person name="Makkay A.M."/>
            <person name="Wheeler R."/>
            <person name="Ventosa A."/>
            <person name="Gogarten J.P."/>
            <person name="Papke R.T."/>
        </authorList>
    </citation>
    <scope>NUCLEOTIDE SEQUENCE [LARGE SCALE GENOMIC DNA]</scope>
    <source>
        <strain evidence="7 8">Cb34</strain>
    </source>
</reference>
<dbReference type="InterPro" id="IPR002104">
    <property type="entry name" value="Integrase_catalytic"/>
</dbReference>
<keyword evidence="3" id="KW-0233">DNA recombination</keyword>
<dbReference type="InterPro" id="IPR050090">
    <property type="entry name" value="Tyrosine_recombinase_XerCD"/>
</dbReference>
<dbReference type="SUPFAM" id="SSF56349">
    <property type="entry name" value="DNA breaking-rejoining enzymes"/>
    <property type="match status" value="1"/>
</dbReference>
<proteinExistence type="predicted"/>
<dbReference type="InterPro" id="IPR010998">
    <property type="entry name" value="Integrase_recombinase_N"/>
</dbReference>
<keyword evidence="2 4" id="KW-0238">DNA-binding</keyword>
<evidence type="ECO:0000313" key="7">
    <source>
        <dbReference type="EMBL" id="OYR58163.1"/>
    </source>
</evidence>
<dbReference type="Gene3D" id="1.10.443.10">
    <property type="entry name" value="Intergrase catalytic core"/>
    <property type="match status" value="1"/>
</dbReference>
<dbReference type="OrthoDB" id="198497at2157"/>
<comment type="caution">
    <text evidence="7">The sequence shown here is derived from an EMBL/GenBank/DDBJ whole genome shotgun (WGS) entry which is preliminary data.</text>
</comment>
<evidence type="ECO:0000259" key="5">
    <source>
        <dbReference type="PROSITE" id="PS51898"/>
    </source>
</evidence>
<feature type="domain" description="Tyr recombinase" evidence="5">
    <location>
        <begin position="110"/>
        <end position="335"/>
    </location>
</feature>
<evidence type="ECO:0000256" key="1">
    <source>
        <dbReference type="ARBA" id="ARBA00022908"/>
    </source>
</evidence>
<name>A0A256INZ1_9EURY</name>
<dbReference type="InterPro" id="IPR011010">
    <property type="entry name" value="DNA_brk_join_enz"/>
</dbReference>
<dbReference type="PANTHER" id="PTHR30349:SF41">
    <property type="entry name" value="INTEGRASE_RECOMBINASE PROTEIN MJ0367-RELATED"/>
    <property type="match status" value="1"/>
</dbReference>
<organism evidence="7 8">
    <name type="scientific">Halorubrum halodurans</name>
    <dbReference type="NCBI Taxonomy" id="1383851"/>
    <lineage>
        <taxon>Archaea</taxon>
        <taxon>Methanobacteriati</taxon>
        <taxon>Methanobacteriota</taxon>
        <taxon>Stenosarchaea group</taxon>
        <taxon>Halobacteria</taxon>
        <taxon>Halobacteriales</taxon>
        <taxon>Haloferacaceae</taxon>
        <taxon>Halorubrum</taxon>
    </lineage>
</organism>
<dbReference type="InterPro" id="IPR013762">
    <property type="entry name" value="Integrase-like_cat_sf"/>
</dbReference>
<keyword evidence="1" id="KW-0229">DNA integration</keyword>
<protein>
    <submittedName>
        <fullName evidence="7">Integrase</fullName>
    </submittedName>
</protein>
<evidence type="ECO:0000256" key="2">
    <source>
        <dbReference type="ARBA" id="ARBA00023125"/>
    </source>
</evidence>
<dbReference type="AlphaFoldDB" id="A0A256INZ1"/>
<dbReference type="GO" id="GO:0015074">
    <property type="term" value="P:DNA integration"/>
    <property type="evidence" value="ECO:0007669"/>
    <property type="project" value="UniProtKB-KW"/>
</dbReference>
<gene>
    <name evidence="7" type="ORF">DJ70_03935</name>
</gene>
<accession>A0A256INZ1</accession>
<keyword evidence="8" id="KW-1185">Reference proteome</keyword>
<dbReference type="EMBL" id="NHPJ01000044">
    <property type="protein sequence ID" value="OYR58163.1"/>
    <property type="molecule type" value="Genomic_DNA"/>
</dbReference>
<feature type="domain" description="Core-binding (CB)" evidence="6">
    <location>
        <begin position="5"/>
        <end position="89"/>
    </location>
</feature>
<sequence>MARNFTPEEAVERYLEERKHDLSDSTLYNYKSNLGLFTDWCSYQSHIQYIGDLDQFDVSDFKMYKRDDVADATLYNAIMSLRTFLKWCESKGLLEGLSENIMLPDKGRASRVEKLDPEAADALLEYMGKYEYATYQHVAIALMWDAGLRIGAVRSLDVEDYHSAEAYVELHHRPGKGSIESLHKDRGTPLKNEEDSEREVNLHEWVVEIVDDYIDGPRGEVTDKVGRSPLLTTSQGRPARTTLRRHVRARTRPCFYTGECPVDREIESCEANSWANASDCPESVKPHSLRRGAITAWLNEGHSKELVSDRMDVSTDVIEEHYDQRTEGEKRQLRRELFEMEESD</sequence>
<evidence type="ECO:0000256" key="4">
    <source>
        <dbReference type="PROSITE-ProRule" id="PRU01248"/>
    </source>
</evidence>
<dbReference type="CDD" id="cd00397">
    <property type="entry name" value="DNA_BRE_C"/>
    <property type="match status" value="1"/>
</dbReference>
<evidence type="ECO:0000256" key="3">
    <source>
        <dbReference type="ARBA" id="ARBA00023172"/>
    </source>
</evidence>
<dbReference type="Proteomes" id="UP000216308">
    <property type="component" value="Unassembled WGS sequence"/>
</dbReference>
<dbReference type="GO" id="GO:0006310">
    <property type="term" value="P:DNA recombination"/>
    <property type="evidence" value="ECO:0007669"/>
    <property type="project" value="UniProtKB-KW"/>
</dbReference>
<evidence type="ECO:0000313" key="8">
    <source>
        <dbReference type="Proteomes" id="UP000216308"/>
    </source>
</evidence>
<evidence type="ECO:0000259" key="6">
    <source>
        <dbReference type="PROSITE" id="PS51900"/>
    </source>
</evidence>
<dbReference type="PANTHER" id="PTHR30349">
    <property type="entry name" value="PHAGE INTEGRASE-RELATED"/>
    <property type="match status" value="1"/>
</dbReference>
<dbReference type="PROSITE" id="PS51898">
    <property type="entry name" value="TYR_RECOMBINASE"/>
    <property type="match status" value="1"/>
</dbReference>